<sequence length="421" mass="47674">MNLFERLKELRAKKKELEEKRCGIVEEIRSLAKEKKEEEARSKALEREKIEARMEIIEEEIESVMTAIDEERKNTNFTGGRVIINGDSKEEKRSLQLSAMSKTIRGIQLSEEERDIMSSTNNGAVIPQEFVNEFEKLKEGYPSLKEHCHVIPVNRNAGKMPVRAGASVDKLANLAKDTELVKAMLKTQPMAYDIDDYGLLAPIDNSLLEDSEINFLEFVNEEFAEFAVNTENAEIVKQAKAVLAEETINDYAGLVKTINSLVPNARKRAIIVTNSDGRAYLDGLMDKQGRPLLKELSDGGDLVFKGRPVIELEESIFDVGDETKFIVSDFKTLIKFMDRKQYLIDQSKEAGYTKNETIARIIERFDVNSPLDKSSDAEKIRKFGVIVKLQEVLKSSPRSGKNKNESKEEIKEEGEATQQNE</sequence>
<evidence type="ECO:0000256" key="1">
    <source>
        <dbReference type="ARBA" id="ARBA00004328"/>
    </source>
</evidence>
<feature type="coiled-coil region" evidence="2">
    <location>
        <begin position="28"/>
        <end position="74"/>
    </location>
</feature>
<comment type="subcellular location">
    <subcellularLocation>
        <location evidence="1">Virion</location>
    </subcellularLocation>
</comment>
<evidence type="ECO:0000313" key="5">
    <source>
        <dbReference type="EMBL" id="NGU30608.1"/>
    </source>
</evidence>
<accession>A0AAP7BW93</accession>
<dbReference type="InterPro" id="IPR054612">
    <property type="entry name" value="Phage_capsid-like_C"/>
</dbReference>
<gene>
    <name evidence="5" type="ORF">G6Z34_10865</name>
</gene>
<evidence type="ECO:0000259" key="4">
    <source>
        <dbReference type="Pfam" id="PF05065"/>
    </source>
</evidence>
<feature type="compositionally biased region" description="Basic and acidic residues" evidence="3">
    <location>
        <begin position="402"/>
        <end position="414"/>
    </location>
</feature>
<evidence type="ECO:0000256" key="2">
    <source>
        <dbReference type="SAM" id="Coils"/>
    </source>
</evidence>
<dbReference type="InterPro" id="IPR024455">
    <property type="entry name" value="Phage_capsid"/>
</dbReference>
<dbReference type="EMBL" id="JAALLZ010000004">
    <property type="protein sequence ID" value="NGU30608.1"/>
    <property type="molecule type" value="Genomic_DNA"/>
</dbReference>
<organism evidence="5 6">
    <name type="scientific">Clostridium perfringens</name>
    <dbReference type="NCBI Taxonomy" id="1502"/>
    <lineage>
        <taxon>Bacteria</taxon>
        <taxon>Bacillati</taxon>
        <taxon>Bacillota</taxon>
        <taxon>Clostridia</taxon>
        <taxon>Eubacteriales</taxon>
        <taxon>Clostridiaceae</taxon>
        <taxon>Clostridium</taxon>
    </lineage>
</organism>
<dbReference type="NCBIfam" id="TIGR01554">
    <property type="entry name" value="major_cap_HK97"/>
    <property type="match status" value="1"/>
</dbReference>
<dbReference type="Pfam" id="PF05065">
    <property type="entry name" value="Phage_capsid"/>
    <property type="match status" value="1"/>
</dbReference>
<protein>
    <submittedName>
        <fullName evidence="5">Phage major capsid protein</fullName>
    </submittedName>
</protein>
<dbReference type="SUPFAM" id="SSF56563">
    <property type="entry name" value="Major capsid protein gp5"/>
    <property type="match status" value="1"/>
</dbReference>
<evidence type="ECO:0000313" key="6">
    <source>
        <dbReference type="Proteomes" id="UP000481454"/>
    </source>
</evidence>
<evidence type="ECO:0000256" key="3">
    <source>
        <dbReference type="SAM" id="MobiDB-lite"/>
    </source>
</evidence>
<comment type="caution">
    <text evidence="5">The sequence shown here is derived from an EMBL/GenBank/DDBJ whole genome shotgun (WGS) entry which is preliminary data.</text>
</comment>
<dbReference type="RefSeq" id="WP_003459483.1">
    <property type="nucleotide sequence ID" value="NZ_CATNWX010000006.1"/>
</dbReference>
<name>A0AAP7BW93_CLOPF</name>
<reference evidence="5 6" key="1">
    <citation type="submission" date="2020-02" db="EMBL/GenBank/DDBJ databases">
        <title>Genomic Insights into the Phylogeny and Genetic Plasticity of the Human and Animal Enteric Pathogen Clostridium perfringens.</title>
        <authorList>
            <person name="Feng Y."/>
            <person name="Hu Y."/>
        </authorList>
    </citation>
    <scope>NUCLEOTIDE SEQUENCE [LARGE SCALE GENOMIC DNA]</scope>
    <source>
        <strain evidence="5 6">CP-40</strain>
    </source>
</reference>
<feature type="region of interest" description="Disordered" evidence="3">
    <location>
        <begin position="395"/>
        <end position="421"/>
    </location>
</feature>
<keyword evidence="2" id="KW-0175">Coiled coil</keyword>
<feature type="domain" description="Phage capsid-like C-terminal" evidence="4">
    <location>
        <begin position="123"/>
        <end position="367"/>
    </location>
</feature>
<dbReference type="Proteomes" id="UP000481454">
    <property type="component" value="Unassembled WGS sequence"/>
</dbReference>
<proteinExistence type="predicted"/>
<dbReference type="AlphaFoldDB" id="A0AAP7BW93"/>